<feature type="compositionally biased region" description="Low complexity" evidence="1">
    <location>
        <begin position="107"/>
        <end position="121"/>
    </location>
</feature>
<feature type="region of interest" description="Disordered" evidence="1">
    <location>
        <begin position="76"/>
        <end position="121"/>
    </location>
</feature>
<dbReference type="Proteomes" id="UP000095285">
    <property type="component" value="Unassembled WGS sequence"/>
</dbReference>
<dbReference type="WBParaSite" id="EN70_6445">
    <property type="protein sequence ID" value="EN70_6445"/>
    <property type="gene ID" value="EN70_6445"/>
</dbReference>
<keyword evidence="2" id="KW-1185">Reference proteome</keyword>
<sequence length="121" mass="13162">MNYNIPPPGRLRLSSRYRWVAGQSTLFPLHIASIINHVSNSTGISSDINPENLYSDESVKRQNKFNVKMKNERIPNLSLANNPTNTSLLSDVPSNLLPTTSSLTGTNSSECSSPVGSSSNN</sequence>
<reference evidence="2" key="1">
    <citation type="submission" date="2012-04" db="EMBL/GenBank/DDBJ databases">
        <title>The Genome Sequence of Loa loa.</title>
        <authorList>
            <consortium name="The Broad Institute Genome Sequencing Platform"/>
            <consortium name="Broad Institute Genome Sequencing Center for Infectious Disease"/>
            <person name="Nutman T.B."/>
            <person name="Fink D.L."/>
            <person name="Russ C."/>
            <person name="Young S."/>
            <person name="Zeng Q."/>
            <person name="Gargeya S."/>
            <person name="Alvarado L."/>
            <person name="Berlin A."/>
            <person name="Chapman S.B."/>
            <person name="Chen Z."/>
            <person name="Freedman E."/>
            <person name="Gellesch M."/>
            <person name="Goldberg J."/>
            <person name="Griggs A."/>
            <person name="Gujja S."/>
            <person name="Heilman E.R."/>
            <person name="Heiman D."/>
            <person name="Howarth C."/>
            <person name="Mehta T."/>
            <person name="Neiman D."/>
            <person name="Pearson M."/>
            <person name="Roberts A."/>
            <person name="Saif S."/>
            <person name="Shea T."/>
            <person name="Shenoy N."/>
            <person name="Sisk P."/>
            <person name="Stolte C."/>
            <person name="Sykes S."/>
            <person name="White J."/>
            <person name="Yandava C."/>
            <person name="Haas B."/>
            <person name="Henn M.R."/>
            <person name="Nusbaum C."/>
            <person name="Birren B."/>
        </authorList>
    </citation>
    <scope>NUCLEOTIDE SEQUENCE [LARGE SCALE GENOMIC DNA]</scope>
</reference>
<dbReference type="STRING" id="7209.A0A1I7VUS8"/>
<name>A0A1I7VUS8_LOALO</name>
<evidence type="ECO:0000313" key="2">
    <source>
        <dbReference type="Proteomes" id="UP000095285"/>
    </source>
</evidence>
<reference evidence="3" key="2">
    <citation type="submission" date="2016-11" db="UniProtKB">
        <authorList>
            <consortium name="WormBaseParasite"/>
        </authorList>
    </citation>
    <scope>IDENTIFICATION</scope>
</reference>
<evidence type="ECO:0000256" key="1">
    <source>
        <dbReference type="SAM" id="MobiDB-lite"/>
    </source>
</evidence>
<feature type="compositionally biased region" description="Polar residues" evidence="1">
    <location>
        <begin position="78"/>
        <end position="106"/>
    </location>
</feature>
<protein>
    <submittedName>
        <fullName evidence="3">Uncharacterized protein</fullName>
    </submittedName>
</protein>
<organism evidence="2 3">
    <name type="scientific">Loa loa</name>
    <name type="common">Eye worm</name>
    <name type="synonym">Filaria loa</name>
    <dbReference type="NCBI Taxonomy" id="7209"/>
    <lineage>
        <taxon>Eukaryota</taxon>
        <taxon>Metazoa</taxon>
        <taxon>Ecdysozoa</taxon>
        <taxon>Nematoda</taxon>
        <taxon>Chromadorea</taxon>
        <taxon>Rhabditida</taxon>
        <taxon>Spirurina</taxon>
        <taxon>Spiruromorpha</taxon>
        <taxon>Filarioidea</taxon>
        <taxon>Onchocercidae</taxon>
        <taxon>Loa</taxon>
    </lineage>
</organism>
<accession>A0A1I7VUS8</accession>
<proteinExistence type="predicted"/>
<dbReference type="AlphaFoldDB" id="A0A1I7VUS8"/>
<evidence type="ECO:0000313" key="3">
    <source>
        <dbReference type="WBParaSite" id="EN70_6445"/>
    </source>
</evidence>